<evidence type="ECO:0000313" key="1">
    <source>
        <dbReference type="EMBL" id="KAG1284283.1"/>
    </source>
</evidence>
<gene>
    <name evidence="1" type="ORF">G6F64_014305</name>
</gene>
<sequence>MPHNSGQTIAAWSPAVTPRRVWPSMIRASRAAIEMSASSPTGSRSASTTPPFGVIWRIFRAISAAFPPNTLTAGINVLANSVAAPGASRNSMECFAKFAPSSATR</sequence>
<name>A0A9P6WTT3_RHIOR</name>
<dbReference type="EMBL" id="JAANQT010007944">
    <property type="protein sequence ID" value="KAG1284283.1"/>
    <property type="molecule type" value="Genomic_DNA"/>
</dbReference>
<comment type="caution">
    <text evidence="1">The sequence shown here is derived from an EMBL/GenBank/DDBJ whole genome shotgun (WGS) entry which is preliminary data.</text>
</comment>
<dbReference type="AlphaFoldDB" id="A0A9P6WTT3"/>
<reference evidence="1" key="1">
    <citation type="journal article" date="2020" name="Microb. Genom.">
        <title>Genetic diversity of clinical and environmental Mucorales isolates obtained from an investigation of mucormycosis cases among solid organ transplant recipients.</title>
        <authorList>
            <person name="Nguyen M.H."/>
            <person name="Kaul D."/>
            <person name="Muto C."/>
            <person name="Cheng S.J."/>
            <person name="Richter R.A."/>
            <person name="Bruno V.M."/>
            <person name="Liu G."/>
            <person name="Beyhan S."/>
            <person name="Sundermann A.J."/>
            <person name="Mounaud S."/>
            <person name="Pasculle A.W."/>
            <person name="Nierman W.C."/>
            <person name="Driscoll E."/>
            <person name="Cumbie R."/>
            <person name="Clancy C.J."/>
            <person name="Dupont C.L."/>
        </authorList>
    </citation>
    <scope>NUCLEOTIDE SEQUENCE</scope>
    <source>
        <strain evidence="1">GL11</strain>
    </source>
</reference>
<keyword evidence="2" id="KW-1185">Reference proteome</keyword>
<protein>
    <submittedName>
        <fullName evidence="1">Uncharacterized protein</fullName>
    </submittedName>
</protein>
<proteinExistence type="predicted"/>
<accession>A0A9P6WTT3</accession>
<organism evidence="1 2">
    <name type="scientific">Rhizopus oryzae</name>
    <name type="common">Mucormycosis agent</name>
    <name type="synonym">Rhizopus arrhizus var. delemar</name>
    <dbReference type="NCBI Taxonomy" id="64495"/>
    <lineage>
        <taxon>Eukaryota</taxon>
        <taxon>Fungi</taxon>
        <taxon>Fungi incertae sedis</taxon>
        <taxon>Mucoromycota</taxon>
        <taxon>Mucoromycotina</taxon>
        <taxon>Mucoromycetes</taxon>
        <taxon>Mucorales</taxon>
        <taxon>Mucorineae</taxon>
        <taxon>Rhizopodaceae</taxon>
        <taxon>Rhizopus</taxon>
    </lineage>
</organism>
<dbReference type="Proteomes" id="UP000716291">
    <property type="component" value="Unassembled WGS sequence"/>
</dbReference>
<evidence type="ECO:0000313" key="2">
    <source>
        <dbReference type="Proteomes" id="UP000716291"/>
    </source>
</evidence>